<evidence type="ECO:0000313" key="1">
    <source>
        <dbReference type="EMBL" id="KAH6942868.1"/>
    </source>
</evidence>
<keyword evidence="2" id="KW-1185">Reference proteome</keyword>
<gene>
    <name evidence="1" type="ORF">HPB50_011380</name>
</gene>
<comment type="caution">
    <text evidence="1">The sequence shown here is derived from an EMBL/GenBank/DDBJ whole genome shotgun (WGS) entry which is preliminary data.</text>
</comment>
<reference evidence="1" key="1">
    <citation type="submission" date="2020-05" db="EMBL/GenBank/DDBJ databases">
        <title>Large-scale comparative analyses of tick genomes elucidate their genetic diversity and vector capacities.</title>
        <authorList>
            <person name="Jia N."/>
            <person name="Wang J."/>
            <person name="Shi W."/>
            <person name="Du L."/>
            <person name="Sun Y."/>
            <person name="Zhan W."/>
            <person name="Jiang J."/>
            <person name="Wang Q."/>
            <person name="Zhang B."/>
            <person name="Ji P."/>
            <person name="Sakyi L.B."/>
            <person name="Cui X."/>
            <person name="Yuan T."/>
            <person name="Jiang B."/>
            <person name="Yang W."/>
            <person name="Lam T.T.-Y."/>
            <person name="Chang Q."/>
            <person name="Ding S."/>
            <person name="Wang X."/>
            <person name="Zhu J."/>
            <person name="Ruan X."/>
            <person name="Zhao L."/>
            <person name="Wei J."/>
            <person name="Que T."/>
            <person name="Du C."/>
            <person name="Cheng J."/>
            <person name="Dai P."/>
            <person name="Han X."/>
            <person name="Huang E."/>
            <person name="Gao Y."/>
            <person name="Liu J."/>
            <person name="Shao H."/>
            <person name="Ye R."/>
            <person name="Li L."/>
            <person name="Wei W."/>
            <person name="Wang X."/>
            <person name="Wang C."/>
            <person name="Yang T."/>
            <person name="Huo Q."/>
            <person name="Li W."/>
            <person name="Guo W."/>
            <person name="Chen H."/>
            <person name="Zhou L."/>
            <person name="Ni X."/>
            <person name="Tian J."/>
            <person name="Zhou Y."/>
            <person name="Sheng Y."/>
            <person name="Liu T."/>
            <person name="Pan Y."/>
            <person name="Xia L."/>
            <person name="Li J."/>
            <person name="Zhao F."/>
            <person name="Cao W."/>
        </authorList>
    </citation>
    <scope>NUCLEOTIDE SEQUENCE</scope>
    <source>
        <strain evidence="1">Hyas-2018</strain>
    </source>
</reference>
<organism evidence="1 2">
    <name type="scientific">Hyalomma asiaticum</name>
    <name type="common">Tick</name>
    <dbReference type="NCBI Taxonomy" id="266040"/>
    <lineage>
        <taxon>Eukaryota</taxon>
        <taxon>Metazoa</taxon>
        <taxon>Ecdysozoa</taxon>
        <taxon>Arthropoda</taxon>
        <taxon>Chelicerata</taxon>
        <taxon>Arachnida</taxon>
        <taxon>Acari</taxon>
        <taxon>Parasitiformes</taxon>
        <taxon>Ixodida</taxon>
        <taxon>Ixodoidea</taxon>
        <taxon>Ixodidae</taxon>
        <taxon>Hyalomminae</taxon>
        <taxon>Hyalomma</taxon>
    </lineage>
</organism>
<sequence>MAKLCIALGLCAAAAFFSLSQFATRRGRQGDDVKALCTWLTSATVPGRLRQWALTSPLLDCASLLSQQEVLSSAPYFATSQENQYRTTFPVTTDFPVSPWSRYDEFTSTKVQEEQEKETTRMPGSSPTVTALENEQKTDTEGSTRSVTDWWPSLNDASTSTHTSHSPSHIREAHQMGWSGKTTHSEGIFTVQRKRDTEETSDENSFTVKQDPWATSYPAIADKDIEPTKGDPTLKSVTTAGPTEDQHEILPPELPLLSSMGARREITTFSFSNLAVAPQQKQTMNDKATTEFEDKVKDNAKLGAFTSFRVFKGKDTVAREFITSATPYSDIDQQETQSTIHPALVTVLMRGEIELFSGSTPPVKSDMEDKKTTSLSSTLSKLERDTYVTVSVFDMPLQPSAQRYGTASNASTKIENKTTTAPLSHSPEPEFQDKYFTTSGSLSRSVSQQSESNNTLPYNVVERQGEKDTTELPSKLLVHASTKRSVKTVLSSESDIVLKSEEYTSTIVPPPESFISSNYTYGTTPAAVDTSALSDESVRSMTTEKLPLQSREQTSSASVALVEQSSVRKHMDSPTSSAVTPPSLPNVQTATTTEPTPEEPEGPKVVCHFSASSFFRQGRGRYTPEKIDPQLCTHVIYGFTSLDNDSLHVGSAGYVANIKYDLYNRTLALKAVNLRLKVLLSLGDWDHILAHEDKCTSFASNASARHSFAQHAATFAAAHRFDGLSVDWTSFVGDECDSLPDRRNFVLLLQTDFTSVMAYDYFGTESPVVAHYSPLQSATDETNPEMSIEYVLNALIAMGAPSEKLVLGVPFHARSYTLANPRLNYIGAPANGKGIPGPVTATPGILAYYEICSAIKAGGWTTMLDPRAGVYAYSGDQWVCFDGPRSLMRKARFALKMGLAGIMASDVSMDDFAGECGRERPLLNAIHRVLYPPRTTVVARASG</sequence>
<accession>A0ACB7T726</accession>
<name>A0ACB7T726_HYAAI</name>
<dbReference type="Proteomes" id="UP000821845">
    <property type="component" value="Chromosome 10"/>
</dbReference>
<protein>
    <submittedName>
        <fullName evidence="1">Uncharacterized protein</fullName>
    </submittedName>
</protein>
<evidence type="ECO:0000313" key="2">
    <source>
        <dbReference type="Proteomes" id="UP000821845"/>
    </source>
</evidence>
<dbReference type="EMBL" id="CM023490">
    <property type="protein sequence ID" value="KAH6942868.1"/>
    <property type="molecule type" value="Genomic_DNA"/>
</dbReference>
<proteinExistence type="predicted"/>